<comment type="caution">
    <text evidence="2">The sequence shown here is derived from an EMBL/GenBank/DDBJ whole genome shotgun (WGS) entry which is preliminary data.</text>
</comment>
<dbReference type="Proteomes" id="UP001210211">
    <property type="component" value="Unassembled WGS sequence"/>
</dbReference>
<accession>A0AAD6EQE1</accession>
<dbReference type="Pfam" id="PF04525">
    <property type="entry name" value="LOR"/>
    <property type="match status" value="1"/>
</dbReference>
<comment type="similarity">
    <text evidence="1">Belongs to the LOR family.</text>
</comment>
<dbReference type="InterPro" id="IPR007612">
    <property type="entry name" value="LOR"/>
</dbReference>
<dbReference type="InterPro" id="IPR038595">
    <property type="entry name" value="LOR_sf"/>
</dbReference>
<name>A0AAD6EQE1_9POAL</name>
<organism evidence="2 3">
    <name type="scientific">Rhynchospora tenuis</name>
    <dbReference type="NCBI Taxonomy" id="198213"/>
    <lineage>
        <taxon>Eukaryota</taxon>
        <taxon>Viridiplantae</taxon>
        <taxon>Streptophyta</taxon>
        <taxon>Embryophyta</taxon>
        <taxon>Tracheophyta</taxon>
        <taxon>Spermatophyta</taxon>
        <taxon>Magnoliopsida</taxon>
        <taxon>Liliopsida</taxon>
        <taxon>Poales</taxon>
        <taxon>Cyperaceae</taxon>
        <taxon>Cyperoideae</taxon>
        <taxon>Rhynchosporeae</taxon>
        <taxon>Rhynchospora</taxon>
    </lineage>
</organism>
<keyword evidence="3" id="KW-1185">Reference proteome</keyword>
<dbReference type="EMBL" id="JAMRDG010000001">
    <property type="protein sequence ID" value="KAJ3697314.1"/>
    <property type="molecule type" value="Genomic_DNA"/>
</dbReference>
<proteinExistence type="inferred from homology"/>
<evidence type="ECO:0000256" key="1">
    <source>
        <dbReference type="ARBA" id="ARBA00005437"/>
    </source>
</evidence>
<sequence>MAASSESPVPMSQMVAVVGQQFFSPDTMALTVSKKPSASNGDYVVSDVNGIILLNVEGRLFSLTHCRVLCDAAGTSIISMRKEPFPFSMHQRCNVYRGNSNNQRDLLFTVKKARILQSQTELNVYLARNTAEQHCDFKVKGSWFERSWIFYLGDSNTIIAHMSCKFELKSVLLGMDTFKVTVYPNVDYAFIVAIIVILDEMHREY</sequence>
<dbReference type="Gene3D" id="2.40.160.200">
    <property type="entry name" value="LURP1-related"/>
    <property type="match status" value="1"/>
</dbReference>
<evidence type="ECO:0000313" key="3">
    <source>
        <dbReference type="Proteomes" id="UP001210211"/>
    </source>
</evidence>
<gene>
    <name evidence="2" type="ORF">LUZ61_001019</name>
</gene>
<dbReference type="InterPro" id="IPR025659">
    <property type="entry name" value="Tubby-like_C"/>
</dbReference>
<dbReference type="PANTHER" id="PTHR31087">
    <property type="match status" value="1"/>
</dbReference>
<dbReference type="PANTHER" id="PTHR31087:SF58">
    <property type="entry name" value="OS07G0230700 PROTEIN"/>
    <property type="match status" value="1"/>
</dbReference>
<protein>
    <submittedName>
        <fullName evidence="2">Uncharacterized protein</fullName>
    </submittedName>
</protein>
<dbReference type="AlphaFoldDB" id="A0AAD6EQE1"/>
<evidence type="ECO:0000313" key="2">
    <source>
        <dbReference type="EMBL" id="KAJ3697314.1"/>
    </source>
</evidence>
<dbReference type="SUPFAM" id="SSF54518">
    <property type="entry name" value="Tubby C-terminal domain-like"/>
    <property type="match status" value="1"/>
</dbReference>
<reference evidence="2 3" key="1">
    <citation type="journal article" date="2022" name="Cell">
        <title>Repeat-based holocentromeres influence genome architecture and karyotype evolution.</title>
        <authorList>
            <person name="Hofstatter P.G."/>
            <person name="Thangavel G."/>
            <person name="Lux T."/>
            <person name="Neumann P."/>
            <person name="Vondrak T."/>
            <person name="Novak P."/>
            <person name="Zhang M."/>
            <person name="Costa L."/>
            <person name="Castellani M."/>
            <person name="Scott A."/>
            <person name="Toegelov H."/>
            <person name="Fuchs J."/>
            <person name="Mata-Sucre Y."/>
            <person name="Dias Y."/>
            <person name="Vanzela A.L.L."/>
            <person name="Huettel B."/>
            <person name="Almeida C.C.S."/>
            <person name="Simkova H."/>
            <person name="Souza G."/>
            <person name="Pedrosa-Harand A."/>
            <person name="Macas J."/>
            <person name="Mayer K.F.X."/>
            <person name="Houben A."/>
            <person name="Marques A."/>
        </authorList>
    </citation>
    <scope>NUCLEOTIDE SEQUENCE [LARGE SCALE GENOMIC DNA]</scope>
    <source>
        <strain evidence="2">RhyTen1mFocal</strain>
    </source>
</reference>